<evidence type="ECO:0000313" key="5">
    <source>
        <dbReference type="Proteomes" id="UP000199045"/>
    </source>
</evidence>
<dbReference type="NCBIfam" id="TIGR03558">
    <property type="entry name" value="oxido_grp_1"/>
    <property type="match status" value="1"/>
</dbReference>
<dbReference type="SUPFAM" id="SSF51679">
    <property type="entry name" value="Bacterial luciferase-like"/>
    <property type="match status" value="1"/>
</dbReference>
<sequence>MADRKLRISVLDQSPIRRGSNAVEALQESIKLAQLADRLGFTRYWLSEHHNTRSLAGASPEILIARLAAATKHIRLGSGGVMLPNHSTLKVAENFRLLEALYPGRIDLGIGRAPGGDRLTAHVLNPSNTFEPRDFVQQVNDLEGYLSDSRETGTIHEKVIAIPKIDTAPELWMLTSSGESGLLAARQGWALSFAHFIYPVGGPQAVKTYREKFKPSRFLNEPAASVGIFVFCADTQEKADELQAMMDYRLLSFEKGRFDEFPSYEEVRDYEYSDMELQRVLANRGRMIAGTPEQVKQRMLQLADDYDVDEIVVATMAERAEDRFRSYELLAEIFHLEPRNIS</sequence>
<dbReference type="Pfam" id="PF00296">
    <property type="entry name" value="Bac_luciferase"/>
    <property type="match status" value="1"/>
</dbReference>
<feature type="domain" description="Luciferase-like" evidence="3">
    <location>
        <begin position="13"/>
        <end position="304"/>
    </location>
</feature>
<dbReference type="InterPro" id="IPR019949">
    <property type="entry name" value="CmoO-like"/>
</dbReference>
<evidence type="ECO:0000256" key="1">
    <source>
        <dbReference type="ARBA" id="ARBA00007789"/>
    </source>
</evidence>
<evidence type="ECO:0000313" key="4">
    <source>
        <dbReference type="EMBL" id="SDF68656.1"/>
    </source>
</evidence>
<dbReference type="OrthoDB" id="9780518at2"/>
<organism evidence="4 5">
    <name type="scientific">Chitinophaga filiformis</name>
    <name type="common">Myxococcus filiformis</name>
    <name type="synonym">Flexibacter filiformis</name>
    <dbReference type="NCBI Taxonomy" id="104663"/>
    <lineage>
        <taxon>Bacteria</taxon>
        <taxon>Pseudomonadati</taxon>
        <taxon>Bacteroidota</taxon>
        <taxon>Chitinophagia</taxon>
        <taxon>Chitinophagales</taxon>
        <taxon>Chitinophagaceae</taxon>
        <taxon>Chitinophaga</taxon>
    </lineage>
</organism>
<reference evidence="4 5" key="1">
    <citation type="submission" date="2016-10" db="EMBL/GenBank/DDBJ databases">
        <authorList>
            <person name="de Groot N.N."/>
        </authorList>
    </citation>
    <scope>NUCLEOTIDE SEQUENCE [LARGE SCALE GENOMIC DNA]</scope>
    <source>
        <strain evidence="4 5">DSM 527</strain>
    </source>
</reference>
<dbReference type="Gene3D" id="3.20.20.30">
    <property type="entry name" value="Luciferase-like domain"/>
    <property type="match status" value="1"/>
</dbReference>
<gene>
    <name evidence="4" type="ORF">SAMN04488121_102656</name>
</gene>
<dbReference type="GO" id="GO:0005829">
    <property type="term" value="C:cytosol"/>
    <property type="evidence" value="ECO:0007669"/>
    <property type="project" value="TreeGrafter"/>
</dbReference>
<dbReference type="InterPro" id="IPR036661">
    <property type="entry name" value="Luciferase-like_sf"/>
</dbReference>
<dbReference type="AlphaFoldDB" id="A0A1G7N3Y8"/>
<dbReference type="InterPro" id="IPR050766">
    <property type="entry name" value="Bact_Lucif_Oxidored"/>
</dbReference>
<dbReference type="EMBL" id="FNBN01000002">
    <property type="protein sequence ID" value="SDF68656.1"/>
    <property type="molecule type" value="Genomic_DNA"/>
</dbReference>
<comment type="similarity">
    <text evidence="1">To bacterial alkanal monooxygenase alpha and beta chains.</text>
</comment>
<name>A0A1G7N3Y8_CHIFI</name>
<evidence type="ECO:0000256" key="2">
    <source>
        <dbReference type="ARBA" id="ARBA00074555"/>
    </source>
</evidence>
<dbReference type="STRING" id="104663.SAMN04488121_102656"/>
<dbReference type="Proteomes" id="UP000199045">
    <property type="component" value="Unassembled WGS sequence"/>
</dbReference>
<dbReference type="InterPro" id="IPR011251">
    <property type="entry name" value="Luciferase-like_dom"/>
</dbReference>
<accession>A0A1G7N3Y8</accession>
<dbReference type="PANTHER" id="PTHR30137">
    <property type="entry name" value="LUCIFERASE-LIKE MONOOXYGENASE"/>
    <property type="match status" value="1"/>
</dbReference>
<dbReference type="GO" id="GO:0016705">
    <property type="term" value="F:oxidoreductase activity, acting on paired donors, with incorporation or reduction of molecular oxygen"/>
    <property type="evidence" value="ECO:0007669"/>
    <property type="project" value="InterPro"/>
</dbReference>
<proteinExistence type="predicted"/>
<evidence type="ECO:0000259" key="3">
    <source>
        <dbReference type="Pfam" id="PF00296"/>
    </source>
</evidence>
<protein>
    <recommendedName>
        <fullName evidence="2">Luciferase-like monooxygenase</fullName>
    </recommendedName>
</protein>
<dbReference type="PANTHER" id="PTHR30137:SF19">
    <property type="entry name" value="LUCIFERASE-LIKE MONOOXYGENASE"/>
    <property type="match status" value="1"/>
</dbReference>
<dbReference type="FunFam" id="3.20.20.30:FF:000002">
    <property type="entry name" value="LLM class flavin-dependent oxidoreductase"/>
    <property type="match status" value="1"/>
</dbReference>
<dbReference type="RefSeq" id="WP_089831191.1">
    <property type="nucleotide sequence ID" value="NZ_FNBN01000002.1"/>
</dbReference>